<dbReference type="AlphaFoldDB" id="A0A4R5BEN7"/>
<name>A0A4R5BEN7_9PSEU</name>
<feature type="domain" description="DUF6879" evidence="1">
    <location>
        <begin position="7"/>
        <end position="167"/>
    </location>
</feature>
<evidence type="ECO:0000313" key="2">
    <source>
        <dbReference type="EMBL" id="TDD83276.1"/>
    </source>
</evidence>
<dbReference type="EMBL" id="SMLA01000055">
    <property type="protein sequence ID" value="TDD83276.1"/>
    <property type="molecule type" value="Genomic_DNA"/>
</dbReference>
<accession>A0A4R5BEN7</accession>
<protein>
    <recommendedName>
        <fullName evidence="1">DUF6879 domain-containing protein</fullName>
    </recommendedName>
</protein>
<evidence type="ECO:0000259" key="1">
    <source>
        <dbReference type="Pfam" id="PF21806"/>
    </source>
</evidence>
<evidence type="ECO:0000313" key="3">
    <source>
        <dbReference type="Proteomes" id="UP000294723"/>
    </source>
</evidence>
<dbReference type="Pfam" id="PF21806">
    <property type="entry name" value="DUF6879"/>
    <property type="match status" value="1"/>
</dbReference>
<dbReference type="InterPro" id="IPR049244">
    <property type="entry name" value="DUF6879"/>
</dbReference>
<proteinExistence type="predicted"/>
<gene>
    <name evidence="2" type="ORF">E1202_25800</name>
</gene>
<organism evidence="2 3">
    <name type="scientific">Saccharopolyspora karakumensis</name>
    <dbReference type="NCBI Taxonomy" id="2530386"/>
    <lineage>
        <taxon>Bacteria</taxon>
        <taxon>Bacillati</taxon>
        <taxon>Actinomycetota</taxon>
        <taxon>Actinomycetes</taxon>
        <taxon>Pseudonocardiales</taxon>
        <taxon>Pseudonocardiaceae</taxon>
        <taxon>Saccharopolyspora</taxon>
    </lineage>
</organism>
<keyword evidence="3" id="KW-1185">Reference proteome</keyword>
<sequence>MVFLSNLRERFANCHSSAWRFEAQPTYTMPGEQDELELWRAGKPMPEGFNSAWHERVSGYVERGVSMGRVRVVRRPLTEYLRHQFEWAIPGNIKAGEDIRVLDLTELDLDLPSQDFWLFDDEIVVDLNFNPDGTMINREQLENPDLSKYRKWRDTALAHAVPFHEFNAGT</sequence>
<reference evidence="2 3" key="1">
    <citation type="submission" date="2019-03" db="EMBL/GenBank/DDBJ databases">
        <title>Draft genome sequences of novel Actinobacteria.</title>
        <authorList>
            <person name="Sahin N."/>
            <person name="Ay H."/>
            <person name="Saygin H."/>
        </authorList>
    </citation>
    <scope>NUCLEOTIDE SEQUENCE [LARGE SCALE GENOMIC DNA]</scope>
    <source>
        <strain evidence="2 3">5K548</strain>
    </source>
</reference>
<comment type="caution">
    <text evidence="2">The sequence shown here is derived from an EMBL/GenBank/DDBJ whole genome shotgun (WGS) entry which is preliminary data.</text>
</comment>
<dbReference type="Proteomes" id="UP000294723">
    <property type="component" value="Unassembled WGS sequence"/>
</dbReference>